<protein>
    <submittedName>
        <fullName evidence="1">Phage protein Gp37/Gp68</fullName>
    </submittedName>
</protein>
<sequence>MIGSVANSVVVVESDREIAPTLADWSPIGADGRPVPQELSSPLRWRKARHALVGPSSDVFDDAVTDDYIARIWATMASARQNTFYISTAHHRRMRILLNSQGFWEDVCSHFVRLLRVGRSRRQVLPAPQAGVPLPHVRLGVRVRDQYDAEVAVPDLLGTVAALRYVDARLSGPLDLDLPRCDCHGRDEISLDQRGQEWCHDCVADGRTGELSYGHWLDPLNEGIGWVVLHGEIGRDATPLHPTWVRTLRDQCIEQEAPFLFGSWGDYTCVPVVDDPDFSGGRAYEDPRGGRCAPVVRVPASGRKSMRGATARLLQPGESTRRTVLLDGDTIAVRVGSAHAGRTLDGRTWDQFPSASQ</sequence>
<evidence type="ECO:0000313" key="2">
    <source>
        <dbReference type="Proteomes" id="UP000294604"/>
    </source>
</evidence>
<dbReference type="AlphaFoldDB" id="A0A4V3I1G1"/>
<reference evidence="1 2" key="1">
    <citation type="journal article" date="2019" name="Sci. Rep.">
        <title>Extended insight into the Mycobacterium chelonae-abscessus complex through whole genome sequencing of Mycobacterium salmoniphilum outbreak and Mycobacterium salmoniphilum-like strains.</title>
        <authorList>
            <person name="Behra P.R.K."/>
            <person name="Das S."/>
            <person name="Pettersson B.M.F."/>
            <person name="Shirreff L."/>
            <person name="DuCote T."/>
            <person name="Jacobsson K.G."/>
            <person name="Ennis D.G."/>
            <person name="Kirsebom L.A."/>
        </authorList>
    </citation>
    <scope>NUCLEOTIDE SEQUENCE [LARGE SCALE GENOMIC DNA]</scope>
    <source>
        <strain evidence="1 2">CCUG 60884</strain>
    </source>
</reference>
<dbReference type="RefSeq" id="WP_134080893.1">
    <property type="nucleotide sequence ID" value="NZ_PECL01000002.1"/>
</dbReference>
<dbReference type="Proteomes" id="UP000294604">
    <property type="component" value="Unassembled WGS sequence"/>
</dbReference>
<comment type="caution">
    <text evidence="1">The sequence shown here is derived from an EMBL/GenBank/DDBJ whole genome shotgun (WGS) entry which is preliminary data.</text>
</comment>
<organism evidence="1 2">
    <name type="scientific">Mycobacteroides salmoniphilum</name>
    <dbReference type="NCBI Taxonomy" id="404941"/>
    <lineage>
        <taxon>Bacteria</taxon>
        <taxon>Bacillati</taxon>
        <taxon>Actinomycetota</taxon>
        <taxon>Actinomycetes</taxon>
        <taxon>Mycobacteriales</taxon>
        <taxon>Mycobacteriaceae</taxon>
        <taxon>Mycobacteroides</taxon>
    </lineage>
</organism>
<proteinExistence type="predicted"/>
<accession>A0A4V3I1G1</accession>
<dbReference type="EMBL" id="PECL01000002">
    <property type="protein sequence ID" value="TEA09214.1"/>
    <property type="molecule type" value="Genomic_DNA"/>
</dbReference>
<dbReference type="Pfam" id="PF07505">
    <property type="entry name" value="DUF5131"/>
    <property type="match status" value="1"/>
</dbReference>
<name>A0A4V3I1G1_9MYCO</name>
<gene>
    <name evidence="1" type="ORF">CCUG60884_00204</name>
</gene>
<evidence type="ECO:0000313" key="1">
    <source>
        <dbReference type="EMBL" id="TEA09214.1"/>
    </source>
</evidence>
<dbReference type="InterPro" id="IPR011101">
    <property type="entry name" value="DUF5131"/>
</dbReference>